<evidence type="ECO:0000259" key="9">
    <source>
        <dbReference type="PROSITE" id="PS51831"/>
    </source>
</evidence>
<dbReference type="CDD" id="cd00077">
    <property type="entry name" value="HDc"/>
    <property type="match status" value="1"/>
</dbReference>
<dbReference type="InterPro" id="IPR033655">
    <property type="entry name" value="TGS_RelA/SpoT"/>
</dbReference>
<dbReference type="Gene3D" id="3.30.70.260">
    <property type="match status" value="1"/>
</dbReference>
<dbReference type="InterPro" id="IPR004095">
    <property type="entry name" value="TGS"/>
</dbReference>
<evidence type="ECO:0000313" key="11">
    <source>
        <dbReference type="EMBL" id="ACL55084.1"/>
    </source>
</evidence>
<evidence type="ECO:0000256" key="7">
    <source>
        <dbReference type="RuleBase" id="RU003847"/>
    </source>
</evidence>
<dbReference type="Pfam" id="PF02824">
    <property type="entry name" value="TGS"/>
    <property type="match status" value="1"/>
</dbReference>
<evidence type="ECO:0000256" key="4">
    <source>
        <dbReference type="ARBA" id="ARBA00029754"/>
    </source>
</evidence>
<dbReference type="InterPro" id="IPR012676">
    <property type="entry name" value="TGS-like"/>
</dbReference>
<dbReference type="InterPro" id="IPR012675">
    <property type="entry name" value="Beta-grasp_dom_sf"/>
</dbReference>
<reference evidence="11 12" key="1">
    <citation type="submission" date="2009-01" db="EMBL/GenBank/DDBJ databases">
        <title>Complete sequence of chromosome of Methylobacterium nodulans ORS 2060.</title>
        <authorList>
            <consortium name="US DOE Joint Genome Institute"/>
            <person name="Lucas S."/>
            <person name="Copeland A."/>
            <person name="Lapidus A."/>
            <person name="Glavina del Rio T."/>
            <person name="Dalin E."/>
            <person name="Tice H."/>
            <person name="Bruce D."/>
            <person name="Goodwin L."/>
            <person name="Pitluck S."/>
            <person name="Sims D."/>
            <person name="Brettin T."/>
            <person name="Detter J.C."/>
            <person name="Han C."/>
            <person name="Larimer F."/>
            <person name="Land M."/>
            <person name="Hauser L."/>
            <person name="Kyrpides N."/>
            <person name="Ivanova N."/>
            <person name="Marx C.J."/>
            <person name="Richardson P."/>
        </authorList>
    </citation>
    <scope>NUCLEOTIDE SEQUENCE [LARGE SCALE GENOMIC DNA]</scope>
    <source>
        <strain evidence="12">LMG 21967 / CNCM I-2342 / ORS 2060</strain>
    </source>
</reference>
<dbReference type="EC" id="2.7.6.5" evidence="1"/>
<dbReference type="GO" id="GO:0015949">
    <property type="term" value="P:nucleobase-containing small molecule interconversion"/>
    <property type="evidence" value="ECO:0007669"/>
    <property type="project" value="UniProtKB-ARBA"/>
</dbReference>
<dbReference type="STRING" id="460265.Mnod_0033"/>
<dbReference type="InterPro" id="IPR045865">
    <property type="entry name" value="ACT-like_dom_sf"/>
</dbReference>
<dbReference type="PANTHER" id="PTHR21262">
    <property type="entry name" value="GUANOSINE-3',5'-BIS DIPHOSPHATE 3'-PYROPHOSPHOHYDROLASE"/>
    <property type="match status" value="1"/>
</dbReference>
<dbReference type="Pfam" id="PF04607">
    <property type="entry name" value="RelA_SpoT"/>
    <property type="match status" value="1"/>
</dbReference>
<dbReference type="InterPro" id="IPR045600">
    <property type="entry name" value="RelA/SpoT_AH_RIS"/>
</dbReference>
<dbReference type="CDD" id="cd04876">
    <property type="entry name" value="ACT_RelA-SpoT"/>
    <property type="match status" value="1"/>
</dbReference>
<dbReference type="EMBL" id="CP001349">
    <property type="protein sequence ID" value="ACL55084.1"/>
    <property type="molecule type" value="Genomic_DNA"/>
</dbReference>
<dbReference type="SUPFAM" id="SSF81271">
    <property type="entry name" value="TGS-like"/>
    <property type="match status" value="1"/>
</dbReference>
<dbReference type="Pfam" id="PF19296">
    <property type="entry name" value="RelA_AH_RIS"/>
    <property type="match status" value="1"/>
</dbReference>
<dbReference type="SMART" id="SM00471">
    <property type="entry name" value="HDc"/>
    <property type="match status" value="1"/>
</dbReference>
<evidence type="ECO:0000256" key="3">
    <source>
        <dbReference type="ARBA" id="ARBA00023134"/>
    </source>
</evidence>
<keyword evidence="11" id="KW-0808">Transferase</keyword>
<dbReference type="Proteomes" id="UP000008207">
    <property type="component" value="Chromosome"/>
</dbReference>
<dbReference type="SMART" id="SM00954">
    <property type="entry name" value="RelA_SpoT"/>
    <property type="match status" value="1"/>
</dbReference>
<name>B8IT22_METNO</name>
<dbReference type="Gene3D" id="3.30.460.10">
    <property type="entry name" value="Beta Polymerase, domain 2"/>
    <property type="match status" value="1"/>
</dbReference>
<evidence type="ECO:0000256" key="6">
    <source>
        <dbReference type="ARBA" id="ARBA00048244"/>
    </source>
</evidence>
<dbReference type="NCBIfam" id="TIGR00691">
    <property type="entry name" value="spoT_relA"/>
    <property type="match status" value="1"/>
</dbReference>
<dbReference type="GO" id="GO:0008728">
    <property type="term" value="F:GTP diphosphokinase activity"/>
    <property type="evidence" value="ECO:0007669"/>
    <property type="project" value="UniProtKB-EC"/>
</dbReference>
<gene>
    <name evidence="11" type="ordered locus">Mnod_0033</name>
</gene>
<dbReference type="FunFam" id="3.30.460.10:FF:000001">
    <property type="entry name" value="GTP pyrophosphokinase RelA"/>
    <property type="match status" value="1"/>
</dbReference>
<dbReference type="InterPro" id="IPR006674">
    <property type="entry name" value="HD_domain"/>
</dbReference>
<feature type="domain" description="HD" evidence="9">
    <location>
        <begin position="45"/>
        <end position="144"/>
    </location>
</feature>
<evidence type="ECO:0000259" key="10">
    <source>
        <dbReference type="PROSITE" id="PS51880"/>
    </source>
</evidence>
<dbReference type="Pfam" id="PF13328">
    <property type="entry name" value="HD_4"/>
    <property type="match status" value="1"/>
</dbReference>
<feature type="domain" description="TGS" evidence="10">
    <location>
        <begin position="385"/>
        <end position="446"/>
    </location>
</feature>
<dbReference type="AlphaFoldDB" id="B8IT22"/>
<dbReference type="InterPro" id="IPR004811">
    <property type="entry name" value="RelA/Spo_fam"/>
</dbReference>
<dbReference type="PROSITE" id="PS51671">
    <property type="entry name" value="ACT"/>
    <property type="match status" value="1"/>
</dbReference>
<dbReference type="GO" id="GO:0005525">
    <property type="term" value="F:GTP binding"/>
    <property type="evidence" value="ECO:0007669"/>
    <property type="project" value="UniProtKB-KW"/>
</dbReference>
<dbReference type="PROSITE" id="PS51880">
    <property type="entry name" value="TGS"/>
    <property type="match status" value="1"/>
</dbReference>
<feature type="domain" description="ACT" evidence="8">
    <location>
        <begin position="663"/>
        <end position="737"/>
    </location>
</feature>
<sequence length="737" mass="82037">MMRQYELVERVKAYNPAADEAMLNRAYVYAMRAHGSQMRASGDLFFAHPLEVAAILTELRVDDATIVAAVLHDTVEDTAATLEEINRTFTPEIGTLVDGLTKIKRLDLVSKQAAQGENFRKLLLAIAADVRVLLVKLADRLHNMRTLHHMPPEKRVRIAQETLDIYAPLAGRMGMQELREELEDLSFRNLKPDVYATISKRLDDLTTKSESLVESIERDLVQRLAAKGITAQVRGRQKRPYSIWSKMERKSVAFEQLSDIFGFRVVVDSVDTCYRALGVVHTTWPMVPGRYKDYISTPKQNDYRSIHTTVIGPKSQRVELQIRTAEMDEVAEYGIAAHALYKDGSPHLATESGAYQWLRRTIELLAEGDSPEEFLEHTKLELFQDQVFCFTPKGRLIALPRGATPIDFAYAVHTELGNAAVGAKINGRIAPLLTELQNGDEVEIVRADGQTPPAAWESLVVTGKARAAIRRATRSAVRRQYAGLGRQILDRAFERAGKNFSDEKLRGALPRLARTSAEDVFAAVGRGEMFSGDVVKAVYPDYKDERRSQSAATGPKPHVNGAGRLSLDKDQTVRLTWPGKGRGEEDEGAIPIRGLDRDLPVRFAPEGGAVPGDRIVGILTPGEGVTIYPIQSPALAAFDNEPDRWLDVRWDVDGGSNQRFPARIALQSINEPGSFAQIAQVIADHDGNIDNISMKRRSQDFTDVLIDLSVWDLKHLNAIVSELRAKRVVSRVERVNG</sequence>
<proteinExistence type="inferred from homology"/>
<evidence type="ECO:0000256" key="2">
    <source>
        <dbReference type="ARBA" id="ARBA00014315"/>
    </source>
</evidence>
<dbReference type="HOGENOM" id="CLU_012300_3_0_5"/>
<dbReference type="Gene3D" id="3.10.20.30">
    <property type="match status" value="1"/>
</dbReference>
<comment type="catalytic activity">
    <reaction evidence="6">
        <text>GTP + ATP = guanosine 3'-diphosphate 5'-triphosphate + AMP</text>
        <dbReference type="Rhea" id="RHEA:22088"/>
        <dbReference type="ChEBI" id="CHEBI:30616"/>
        <dbReference type="ChEBI" id="CHEBI:37565"/>
        <dbReference type="ChEBI" id="CHEBI:142410"/>
        <dbReference type="ChEBI" id="CHEBI:456215"/>
        <dbReference type="EC" id="2.7.6.5"/>
    </reaction>
</comment>
<dbReference type="InterPro" id="IPR002912">
    <property type="entry name" value="ACT_dom"/>
</dbReference>
<dbReference type="GO" id="GO:0042594">
    <property type="term" value="P:response to starvation"/>
    <property type="evidence" value="ECO:0007669"/>
    <property type="project" value="TreeGrafter"/>
</dbReference>
<dbReference type="OrthoDB" id="9805041at2"/>
<dbReference type="eggNOG" id="COG0317">
    <property type="taxonomic scope" value="Bacteria"/>
</dbReference>
<keyword evidence="3" id="KW-0342">GTP-binding</keyword>
<evidence type="ECO:0000259" key="8">
    <source>
        <dbReference type="PROSITE" id="PS51671"/>
    </source>
</evidence>
<keyword evidence="3" id="KW-0547">Nucleotide-binding</keyword>
<dbReference type="GO" id="GO:0008893">
    <property type="term" value="F:guanosine-3',5'-bis(diphosphate) 3'-diphosphatase activity"/>
    <property type="evidence" value="ECO:0007669"/>
    <property type="project" value="TreeGrafter"/>
</dbReference>
<dbReference type="FunFam" id="1.10.3210.10:FF:000001">
    <property type="entry name" value="GTP pyrophosphokinase RelA"/>
    <property type="match status" value="1"/>
</dbReference>
<dbReference type="SUPFAM" id="SSF55021">
    <property type="entry name" value="ACT-like"/>
    <property type="match status" value="1"/>
</dbReference>
<dbReference type="InterPro" id="IPR043519">
    <property type="entry name" value="NT_sf"/>
</dbReference>
<dbReference type="KEGG" id="mno:Mnod_0033"/>
<dbReference type="SUPFAM" id="SSF109604">
    <property type="entry name" value="HD-domain/PDEase-like"/>
    <property type="match status" value="1"/>
</dbReference>
<comment type="similarity">
    <text evidence="7">Belongs to the relA/spoT family.</text>
</comment>
<dbReference type="InterPro" id="IPR007685">
    <property type="entry name" value="RelA_SpoT"/>
</dbReference>
<dbReference type="GO" id="GO:0015969">
    <property type="term" value="P:guanosine tetraphosphate metabolic process"/>
    <property type="evidence" value="ECO:0007669"/>
    <property type="project" value="InterPro"/>
</dbReference>
<comment type="function">
    <text evidence="7">In eubacteria ppGpp (guanosine 3'-diphosphate 5'-diphosphate) is a mediator of the stringent response that coordinates a variety of cellular activities in response to changes in nutritional abundance.</text>
</comment>
<keyword evidence="12" id="KW-1185">Reference proteome</keyword>
<dbReference type="CDD" id="cd05399">
    <property type="entry name" value="NT_Rel-Spo_like"/>
    <property type="match status" value="1"/>
</dbReference>
<dbReference type="FunFam" id="3.10.20.30:FF:000002">
    <property type="entry name" value="GTP pyrophosphokinase (RelA/SpoT)"/>
    <property type="match status" value="1"/>
</dbReference>
<dbReference type="RefSeq" id="WP_012634323.1">
    <property type="nucleotide sequence ID" value="NC_011894.1"/>
</dbReference>
<evidence type="ECO:0000256" key="1">
    <source>
        <dbReference type="ARBA" id="ARBA00013251"/>
    </source>
</evidence>
<dbReference type="Gene3D" id="1.10.3210.10">
    <property type="entry name" value="Hypothetical protein af1432"/>
    <property type="match status" value="1"/>
</dbReference>
<protein>
    <recommendedName>
        <fullName evidence="2">GTP pyrophosphokinase rsh</fullName>
        <ecNumber evidence="1">2.7.6.5</ecNumber>
    </recommendedName>
    <alternativeName>
        <fullName evidence="5">(p)ppGpp synthase</fullName>
    </alternativeName>
    <alternativeName>
        <fullName evidence="4">ATP:GTP 3'-pyrophosphotransferase</fullName>
    </alternativeName>
</protein>
<dbReference type="PROSITE" id="PS51831">
    <property type="entry name" value="HD"/>
    <property type="match status" value="1"/>
</dbReference>
<dbReference type="GO" id="GO:0005886">
    <property type="term" value="C:plasma membrane"/>
    <property type="evidence" value="ECO:0007669"/>
    <property type="project" value="TreeGrafter"/>
</dbReference>
<organism evidence="11 12">
    <name type="scientific">Methylobacterium nodulans (strain LMG 21967 / CNCM I-2342 / ORS 2060)</name>
    <dbReference type="NCBI Taxonomy" id="460265"/>
    <lineage>
        <taxon>Bacteria</taxon>
        <taxon>Pseudomonadati</taxon>
        <taxon>Pseudomonadota</taxon>
        <taxon>Alphaproteobacteria</taxon>
        <taxon>Hyphomicrobiales</taxon>
        <taxon>Methylobacteriaceae</taxon>
        <taxon>Methylobacterium</taxon>
    </lineage>
</organism>
<accession>B8IT22</accession>
<evidence type="ECO:0000256" key="5">
    <source>
        <dbReference type="ARBA" id="ARBA00032407"/>
    </source>
</evidence>
<evidence type="ECO:0000313" key="12">
    <source>
        <dbReference type="Proteomes" id="UP000008207"/>
    </source>
</evidence>
<dbReference type="SUPFAM" id="SSF81301">
    <property type="entry name" value="Nucleotidyltransferase"/>
    <property type="match status" value="1"/>
</dbReference>
<dbReference type="Pfam" id="PF13291">
    <property type="entry name" value="ACT_4"/>
    <property type="match status" value="1"/>
</dbReference>
<dbReference type="CDD" id="cd01668">
    <property type="entry name" value="TGS_RSH"/>
    <property type="match status" value="1"/>
</dbReference>
<dbReference type="InterPro" id="IPR003607">
    <property type="entry name" value="HD/PDEase_dom"/>
</dbReference>
<dbReference type="PANTHER" id="PTHR21262:SF36">
    <property type="entry name" value="BIFUNCTIONAL (P)PPGPP SYNTHASE_HYDROLASE SPOT"/>
    <property type="match status" value="1"/>
</dbReference>